<accession>A0A085NLE2</accession>
<protein>
    <submittedName>
        <fullName evidence="1">Uncharacterized protein</fullName>
    </submittedName>
</protein>
<dbReference type="Proteomes" id="UP000030758">
    <property type="component" value="Unassembled WGS sequence"/>
</dbReference>
<organism evidence="1">
    <name type="scientific">Trichuris suis</name>
    <name type="common">pig whipworm</name>
    <dbReference type="NCBI Taxonomy" id="68888"/>
    <lineage>
        <taxon>Eukaryota</taxon>
        <taxon>Metazoa</taxon>
        <taxon>Ecdysozoa</taxon>
        <taxon>Nematoda</taxon>
        <taxon>Enoplea</taxon>
        <taxon>Dorylaimia</taxon>
        <taxon>Trichinellida</taxon>
        <taxon>Trichuridae</taxon>
        <taxon>Trichuris</taxon>
    </lineage>
</organism>
<dbReference type="AlphaFoldDB" id="A0A085NLE2"/>
<proteinExistence type="predicted"/>
<evidence type="ECO:0000313" key="1">
    <source>
        <dbReference type="EMBL" id="KFD70288.1"/>
    </source>
</evidence>
<name>A0A085NLE2_9BILA</name>
<dbReference type="EMBL" id="KL367489">
    <property type="protein sequence ID" value="KFD70288.1"/>
    <property type="molecule type" value="Genomic_DNA"/>
</dbReference>
<gene>
    <name evidence="1" type="ORF">M514_17638</name>
</gene>
<reference evidence="1" key="1">
    <citation type="journal article" date="2014" name="Nat. Genet.">
        <title>Genome and transcriptome of the porcine whipworm Trichuris suis.</title>
        <authorList>
            <person name="Jex A.R."/>
            <person name="Nejsum P."/>
            <person name="Schwarz E.M."/>
            <person name="Hu L."/>
            <person name="Young N.D."/>
            <person name="Hall R.S."/>
            <person name="Korhonen P.K."/>
            <person name="Liao S."/>
            <person name="Thamsborg S."/>
            <person name="Xia J."/>
            <person name="Xu P."/>
            <person name="Wang S."/>
            <person name="Scheerlinck J.P."/>
            <person name="Hofmann A."/>
            <person name="Sternberg P.W."/>
            <person name="Wang J."/>
            <person name="Gasser R.B."/>
        </authorList>
    </citation>
    <scope>NUCLEOTIDE SEQUENCE [LARGE SCALE GENOMIC DNA]</scope>
    <source>
        <strain evidence="1">DCEP-RM93F</strain>
    </source>
</reference>
<sequence>MVNVEKEERPLVQKMKTSNGLRKRIEKRTTAAYVGHVNCHFPCMAERTHGRCSRLVFCDPGTSDQHARTTNPWTKRLCVTMSDEDRGRPGQRNGHGKKWNWTIEREEFQSGSVSVRLINKRRNIMAIAYIAEPFAILYVLQMSRHIKIFTE</sequence>